<evidence type="ECO:0000256" key="5">
    <source>
        <dbReference type="SAM" id="Phobius"/>
    </source>
</evidence>
<dbReference type="AlphaFoldDB" id="A0A3A1P781"/>
<keyword evidence="2 5" id="KW-0812">Transmembrane</keyword>
<feature type="domain" description="O-antigen ligase-related" evidence="6">
    <location>
        <begin position="202"/>
        <end position="349"/>
    </location>
</feature>
<keyword evidence="3 5" id="KW-1133">Transmembrane helix</keyword>
<dbReference type="GO" id="GO:0016020">
    <property type="term" value="C:membrane"/>
    <property type="evidence" value="ECO:0007669"/>
    <property type="project" value="UniProtKB-SubCell"/>
</dbReference>
<keyword evidence="7" id="KW-0436">Ligase</keyword>
<evidence type="ECO:0000256" key="3">
    <source>
        <dbReference type="ARBA" id="ARBA00022989"/>
    </source>
</evidence>
<evidence type="ECO:0000256" key="4">
    <source>
        <dbReference type="ARBA" id="ARBA00023136"/>
    </source>
</evidence>
<reference evidence="7 8" key="1">
    <citation type="submission" date="2018-08" db="EMBL/GenBank/DDBJ databases">
        <title>Erythrobacter zhengii sp.nov., a bacterium isolated from deep-sea sediment.</title>
        <authorList>
            <person name="Fang C."/>
            <person name="Wu Y.-H."/>
            <person name="Sun C."/>
            <person name="Wang H."/>
            <person name="Cheng H."/>
            <person name="Meng F.-X."/>
            <person name="Wang C.-S."/>
            <person name="Xu X.-W."/>
        </authorList>
    </citation>
    <scope>NUCLEOTIDE SEQUENCE [LARGE SCALE GENOMIC DNA]</scope>
    <source>
        <strain evidence="7 8">CCTCC AB 2015396</strain>
    </source>
</reference>
<evidence type="ECO:0000256" key="2">
    <source>
        <dbReference type="ARBA" id="ARBA00022692"/>
    </source>
</evidence>
<protein>
    <submittedName>
        <fullName evidence="7">O-antigen ligase family protein</fullName>
    </submittedName>
</protein>
<keyword evidence="8" id="KW-1185">Reference proteome</keyword>
<gene>
    <name evidence="7" type="ORF">D2V17_05715</name>
</gene>
<feature type="transmembrane region" description="Helical" evidence="5">
    <location>
        <begin position="98"/>
        <end position="120"/>
    </location>
</feature>
<feature type="transmembrane region" description="Helical" evidence="5">
    <location>
        <begin position="127"/>
        <end position="146"/>
    </location>
</feature>
<dbReference type="Proteomes" id="UP000265366">
    <property type="component" value="Unassembled WGS sequence"/>
</dbReference>
<organism evidence="7 8">
    <name type="scientific">Aurantiacibacter xanthus</name>
    <dbReference type="NCBI Taxonomy" id="1784712"/>
    <lineage>
        <taxon>Bacteria</taxon>
        <taxon>Pseudomonadati</taxon>
        <taxon>Pseudomonadota</taxon>
        <taxon>Alphaproteobacteria</taxon>
        <taxon>Sphingomonadales</taxon>
        <taxon>Erythrobacteraceae</taxon>
        <taxon>Aurantiacibacter</taxon>
    </lineage>
</organism>
<dbReference type="InterPro" id="IPR007016">
    <property type="entry name" value="O-antigen_ligase-rel_domated"/>
</dbReference>
<evidence type="ECO:0000313" key="8">
    <source>
        <dbReference type="Proteomes" id="UP000265366"/>
    </source>
</evidence>
<proteinExistence type="predicted"/>
<sequence>MAAHPMPMGRAGARRPEFAINRRSRWFDILIVGAVFAAILFNLLIGPLAVVVVFGAVCAFCLFRWERLPGMVLECWPLFLLPAMALLSALWSDVPATTIRYASLYTVTAFAGIIVGGGVYRSAYLNGHFLAFSIYSVASALFGRWVEWGEGAGDAYAGLAGSKNASGDMAGVATLVTIVFVRAMFKSNRRIAGLAACGLFPILGWLLVSSRATGALIATIMASACLIAWLFSERFERQVRGGIFVGATIAAVLALLTQQWWLQPIFDLVLNASGKDAGLTGRTELWAFGDHLIAERPWLGLGYGAFWLKDSVDARYLWDMMGIASHQGFNFHNTIKEILVHLGYVGLGVAAIMAATGVTMLLAKTMRLASLESILAFTLCFYFAVKMPFEVIGFDSMHFTTVTMYALFAVGMRRDDLGDSRSAPSRRGAWRLGVRRGHPVA</sequence>
<dbReference type="PANTHER" id="PTHR37422">
    <property type="entry name" value="TEICHURONIC ACID BIOSYNTHESIS PROTEIN TUAE"/>
    <property type="match status" value="1"/>
</dbReference>
<dbReference type="OrthoDB" id="4391260at2"/>
<evidence type="ECO:0000313" key="7">
    <source>
        <dbReference type="EMBL" id="RIV89762.1"/>
    </source>
</evidence>
<dbReference type="EMBL" id="QXFM01000057">
    <property type="protein sequence ID" value="RIV89762.1"/>
    <property type="molecule type" value="Genomic_DNA"/>
</dbReference>
<accession>A0A3A1P781</accession>
<feature type="transmembrane region" description="Helical" evidence="5">
    <location>
        <begin position="30"/>
        <end position="63"/>
    </location>
</feature>
<feature type="transmembrane region" description="Helical" evidence="5">
    <location>
        <begin position="338"/>
        <end position="361"/>
    </location>
</feature>
<evidence type="ECO:0000259" key="6">
    <source>
        <dbReference type="Pfam" id="PF04932"/>
    </source>
</evidence>
<feature type="transmembrane region" description="Helical" evidence="5">
    <location>
        <begin position="243"/>
        <end position="261"/>
    </location>
</feature>
<feature type="transmembrane region" description="Helical" evidence="5">
    <location>
        <begin position="391"/>
        <end position="412"/>
    </location>
</feature>
<evidence type="ECO:0000256" key="1">
    <source>
        <dbReference type="ARBA" id="ARBA00004141"/>
    </source>
</evidence>
<dbReference type="Pfam" id="PF04932">
    <property type="entry name" value="Wzy_C"/>
    <property type="match status" value="1"/>
</dbReference>
<comment type="caution">
    <text evidence="7">The sequence shown here is derived from an EMBL/GenBank/DDBJ whole genome shotgun (WGS) entry which is preliminary data.</text>
</comment>
<feature type="transmembrane region" description="Helical" evidence="5">
    <location>
        <begin position="191"/>
        <end position="208"/>
    </location>
</feature>
<feature type="transmembrane region" description="Helical" evidence="5">
    <location>
        <begin position="75"/>
        <end position="92"/>
    </location>
</feature>
<feature type="transmembrane region" description="Helical" evidence="5">
    <location>
        <begin position="166"/>
        <end position="184"/>
    </location>
</feature>
<keyword evidence="4 5" id="KW-0472">Membrane</keyword>
<dbReference type="InterPro" id="IPR051533">
    <property type="entry name" value="WaaL-like"/>
</dbReference>
<dbReference type="GO" id="GO:0016874">
    <property type="term" value="F:ligase activity"/>
    <property type="evidence" value="ECO:0007669"/>
    <property type="project" value="UniProtKB-KW"/>
</dbReference>
<comment type="subcellular location">
    <subcellularLocation>
        <location evidence="1">Membrane</location>
        <topology evidence="1">Multi-pass membrane protein</topology>
    </subcellularLocation>
</comment>
<feature type="transmembrane region" description="Helical" evidence="5">
    <location>
        <begin position="214"/>
        <end position="231"/>
    </location>
</feature>
<feature type="transmembrane region" description="Helical" evidence="5">
    <location>
        <begin position="368"/>
        <end position="385"/>
    </location>
</feature>
<dbReference type="PANTHER" id="PTHR37422:SF23">
    <property type="entry name" value="TEICHURONIC ACID BIOSYNTHESIS PROTEIN TUAE"/>
    <property type="match status" value="1"/>
</dbReference>
<name>A0A3A1P781_9SPHN</name>